<reference evidence="2" key="1">
    <citation type="submission" date="2021-02" db="EMBL/GenBank/DDBJ databases">
        <authorList>
            <person name="Nowell W R."/>
        </authorList>
    </citation>
    <scope>NUCLEOTIDE SEQUENCE</scope>
</reference>
<feature type="region of interest" description="Disordered" evidence="1">
    <location>
        <begin position="220"/>
        <end position="239"/>
    </location>
</feature>
<feature type="compositionally biased region" description="Polar residues" evidence="1">
    <location>
        <begin position="96"/>
        <end position="111"/>
    </location>
</feature>
<dbReference type="EMBL" id="CAJOAX010005720">
    <property type="protein sequence ID" value="CAF3958105.1"/>
    <property type="molecule type" value="Genomic_DNA"/>
</dbReference>
<protein>
    <submittedName>
        <fullName evidence="2">Uncharacterized protein</fullName>
    </submittedName>
</protein>
<feature type="compositionally biased region" description="Polar residues" evidence="1">
    <location>
        <begin position="170"/>
        <end position="184"/>
    </location>
</feature>
<organism evidence="2 3">
    <name type="scientific">Rotaria sordida</name>
    <dbReference type="NCBI Taxonomy" id="392033"/>
    <lineage>
        <taxon>Eukaryota</taxon>
        <taxon>Metazoa</taxon>
        <taxon>Spiralia</taxon>
        <taxon>Gnathifera</taxon>
        <taxon>Rotifera</taxon>
        <taxon>Eurotatoria</taxon>
        <taxon>Bdelloidea</taxon>
        <taxon>Philodinida</taxon>
        <taxon>Philodinidae</taxon>
        <taxon>Rotaria</taxon>
    </lineage>
</organism>
<evidence type="ECO:0000256" key="1">
    <source>
        <dbReference type="SAM" id="MobiDB-lite"/>
    </source>
</evidence>
<accession>A0A819LA49</accession>
<comment type="caution">
    <text evidence="2">The sequence shown here is derived from an EMBL/GenBank/DDBJ whole genome shotgun (WGS) entry which is preliminary data.</text>
</comment>
<dbReference type="Proteomes" id="UP000663823">
    <property type="component" value="Unassembled WGS sequence"/>
</dbReference>
<evidence type="ECO:0000313" key="2">
    <source>
        <dbReference type="EMBL" id="CAF3958105.1"/>
    </source>
</evidence>
<evidence type="ECO:0000313" key="3">
    <source>
        <dbReference type="Proteomes" id="UP000663823"/>
    </source>
</evidence>
<gene>
    <name evidence="2" type="ORF">OTI717_LOCUS26754</name>
</gene>
<proteinExistence type="predicted"/>
<sequence>MASHAVPPSLQRTNSKANMNIFLLIQIKLNDNLLIIGRDSLAPPLRTGKLTLRQKIHIRDEEGNNIEATIIYMHHDRDNCVAMKKHLIAQKKQQEKNNTPPSLNVSNESYSPLSSSQITISNESSDTLVKKYSRIHKKKNVNQPNKHSTMITSTLISNESDLYEEDDETTSGSVEYSLSSSTKPNEIVKTNTVTNNTTESSSTLMENNEDNPYAQKIRELSSKVKEQEAIIKNQSAEIK</sequence>
<feature type="region of interest" description="Disordered" evidence="1">
    <location>
        <begin position="157"/>
        <end position="214"/>
    </location>
</feature>
<feature type="compositionally biased region" description="Low complexity" evidence="1">
    <location>
        <begin position="190"/>
        <end position="206"/>
    </location>
</feature>
<feature type="non-terminal residue" evidence="2">
    <location>
        <position position="1"/>
    </location>
</feature>
<dbReference type="AlphaFoldDB" id="A0A819LA49"/>
<feature type="compositionally biased region" description="Basic and acidic residues" evidence="1">
    <location>
        <begin position="220"/>
        <end position="229"/>
    </location>
</feature>
<name>A0A819LA49_9BILA</name>
<feature type="region of interest" description="Disordered" evidence="1">
    <location>
        <begin position="91"/>
        <end position="111"/>
    </location>
</feature>